<dbReference type="InterPro" id="IPR021667">
    <property type="entry name" value="HapK"/>
</dbReference>
<dbReference type="Gene3D" id="3.30.70.100">
    <property type="match status" value="1"/>
</dbReference>
<dbReference type="Proteomes" id="UP000464524">
    <property type="component" value="Chromosome"/>
</dbReference>
<evidence type="ECO:0008006" key="3">
    <source>
        <dbReference type="Google" id="ProtNLM"/>
    </source>
</evidence>
<dbReference type="SUPFAM" id="SSF54909">
    <property type="entry name" value="Dimeric alpha+beta barrel"/>
    <property type="match status" value="1"/>
</dbReference>
<dbReference type="AlphaFoldDB" id="A0A857JP66"/>
<evidence type="ECO:0000313" key="1">
    <source>
        <dbReference type="EMBL" id="QHJ13885.1"/>
    </source>
</evidence>
<dbReference type="EMBL" id="CP047656">
    <property type="protein sequence ID" value="QHJ13885.1"/>
    <property type="molecule type" value="Genomic_DNA"/>
</dbReference>
<protein>
    <recommendedName>
        <fullName evidence="3">REDY-like protein HapK</fullName>
    </recommendedName>
</protein>
<keyword evidence="2" id="KW-1185">Reference proteome</keyword>
<proteinExistence type="predicted"/>
<organism evidence="1 2">
    <name type="scientific">Paraglaciecola mesophila</name>
    <dbReference type="NCBI Taxonomy" id="197222"/>
    <lineage>
        <taxon>Bacteria</taxon>
        <taxon>Pseudomonadati</taxon>
        <taxon>Pseudomonadota</taxon>
        <taxon>Gammaproteobacteria</taxon>
        <taxon>Alteromonadales</taxon>
        <taxon>Alteromonadaceae</taxon>
        <taxon>Paraglaciecola</taxon>
    </lineage>
</organism>
<name>A0A857JP66_9ALTE</name>
<sequence>MTTIVVLFNLQAGVDESVYRQWAIQTDIPTAGGLASVDSFEVLKAEGVLMSEATPPYQYIEILKINDMEQFGQDVATATMQKVASEFQQFADNPIFIMTSKL</sequence>
<gene>
    <name evidence="1" type="ORF">FX988_04166</name>
</gene>
<dbReference type="Pfam" id="PF11639">
    <property type="entry name" value="HapK"/>
    <property type="match status" value="1"/>
</dbReference>
<dbReference type="RefSeq" id="WP_160181939.1">
    <property type="nucleotide sequence ID" value="NZ_CP047656.1"/>
</dbReference>
<accession>A0A857JP66</accession>
<evidence type="ECO:0000313" key="2">
    <source>
        <dbReference type="Proteomes" id="UP000464524"/>
    </source>
</evidence>
<dbReference type="KEGG" id="pmes:FX988_04166"/>
<reference evidence="1 2" key="1">
    <citation type="submission" date="2019-12" db="EMBL/GenBank/DDBJ databases">
        <title>Genome sequencing and assembly of endphytes of Porphyra tenera.</title>
        <authorList>
            <person name="Park J.M."/>
            <person name="Shin R."/>
            <person name="Jo S.H."/>
        </authorList>
    </citation>
    <scope>NUCLEOTIDE SEQUENCE [LARGE SCALE GENOMIC DNA]</scope>
    <source>
        <strain evidence="1 2">GPM4</strain>
    </source>
</reference>
<dbReference type="OrthoDB" id="4731620at2"/>
<dbReference type="InterPro" id="IPR011008">
    <property type="entry name" value="Dimeric_a/b-barrel"/>
</dbReference>